<dbReference type="Pfam" id="PF02368">
    <property type="entry name" value="Big_2"/>
    <property type="match status" value="2"/>
</dbReference>
<dbReference type="AlphaFoldDB" id="A0A810PP57"/>
<feature type="domain" description="BIG2" evidence="2">
    <location>
        <begin position="186"/>
        <end position="254"/>
    </location>
</feature>
<evidence type="ECO:0000313" key="4">
    <source>
        <dbReference type="Proteomes" id="UP000681343"/>
    </source>
</evidence>
<evidence type="ECO:0000256" key="1">
    <source>
        <dbReference type="SAM" id="Phobius"/>
    </source>
</evidence>
<dbReference type="Gene3D" id="2.60.40.1080">
    <property type="match status" value="2"/>
</dbReference>
<gene>
    <name evidence="3" type="ORF">MM35RIKEN_00720</name>
</gene>
<feature type="domain" description="BIG2" evidence="2">
    <location>
        <begin position="88"/>
        <end position="160"/>
    </location>
</feature>
<dbReference type="RefSeq" id="WP_212818309.1">
    <property type="nucleotide sequence ID" value="NZ_AP023415.1"/>
</dbReference>
<evidence type="ECO:0000313" key="3">
    <source>
        <dbReference type="EMBL" id="BCK77880.1"/>
    </source>
</evidence>
<dbReference type="SMART" id="SM00635">
    <property type="entry name" value="BID_2"/>
    <property type="match status" value="2"/>
</dbReference>
<reference evidence="3" key="1">
    <citation type="submission" date="2020-09" db="EMBL/GenBank/DDBJ databases">
        <title>New species isolated from human feces.</title>
        <authorList>
            <person name="Kitahara M."/>
            <person name="Shigeno Y."/>
            <person name="Shime M."/>
            <person name="Matsumoto Y."/>
            <person name="Nakamura S."/>
            <person name="Motooka D."/>
            <person name="Fukuoka S."/>
            <person name="Nishikawa H."/>
            <person name="Benno Y."/>
        </authorList>
    </citation>
    <scope>NUCLEOTIDE SEQUENCE</scope>
    <source>
        <strain evidence="3">MM35</strain>
    </source>
</reference>
<dbReference type="InterPro" id="IPR003343">
    <property type="entry name" value="Big_2"/>
</dbReference>
<dbReference type="InterPro" id="IPR008964">
    <property type="entry name" value="Invasin/intimin_cell_adhesion"/>
</dbReference>
<accession>A0A810PP57</accession>
<dbReference type="EMBL" id="AP023415">
    <property type="protein sequence ID" value="BCK77880.1"/>
    <property type="molecule type" value="Genomic_DNA"/>
</dbReference>
<keyword evidence="1" id="KW-0812">Transmembrane</keyword>
<evidence type="ECO:0000259" key="2">
    <source>
        <dbReference type="SMART" id="SM00635"/>
    </source>
</evidence>
<name>A0A810PP57_9FIRM</name>
<dbReference type="SUPFAM" id="SSF49373">
    <property type="entry name" value="Invasin/intimin cell-adhesion fragments"/>
    <property type="match status" value="2"/>
</dbReference>
<sequence>MRLLKCPKCGEMFSDTYKTCPFCQEDEELHSGKPVKTGGRRVGGAKARPKVGGGVVVACLVLVLGLVACTIFGSQFTELFTGGKTDTPVRALTLSQRNADLTVGSTVKLTASGGESIVSFSSSNEAVATVSADGTVKAVGEGSAVVTAKAGDLTASCSVAVKGTEQTDVPAKGLTLRSIFQDEGTSLDDFSITPGEEVQMVVDGTDSAVTWKIGDTSVATISADGIVTGVSNDASKVTTITATVDGQTLTCNVRGGGTN</sequence>
<proteinExistence type="predicted"/>
<dbReference type="Proteomes" id="UP000681343">
    <property type="component" value="Chromosome"/>
</dbReference>
<protein>
    <recommendedName>
        <fullName evidence="2">BIG2 domain-containing protein</fullName>
    </recommendedName>
</protein>
<keyword evidence="1" id="KW-1133">Transmembrane helix</keyword>
<dbReference type="KEGG" id="vfa:MM35RIKEN_00720"/>
<keyword evidence="1" id="KW-0472">Membrane</keyword>
<organism evidence="3 4">
    <name type="scientific">Vescimonas fastidiosa</name>
    <dbReference type="NCBI Taxonomy" id="2714353"/>
    <lineage>
        <taxon>Bacteria</taxon>
        <taxon>Bacillati</taxon>
        <taxon>Bacillota</taxon>
        <taxon>Clostridia</taxon>
        <taxon>Eubacteriales</taxon>
        <taxon>Oscillospiraceae</taxon>
        <taxon>Vescimonas</taxon>
    </lineage>
</organism>
<feature type="transmembrane region" description="Helical" evidence="1">
    <location>
        <begin position="51"/>
        <end position="73"/>
    </location>
</feature>
<keyword evidence="4" id="KW-1185">Reference proteome</keyword>